<comment type="similarity">
    <text evidence="2">Belongs to the mitochondrial carrier (TC 2.A.29) family.</text>
</comment>
<reference evidence="12" key="2">
    <citation type="journal article" date="2023" name="Commun. Biol.">
        <title>Intrasexual cuticular hydrocarbon dimorphism in a wasp sheds light on hydrocarbon biosynthesis genes in Hymenoptera.</title>
        <authorList>
            <person name="Moris V.C."/>
            <person name="Podsiadlowski L."/>
            <person name="Martin S."/>
            <person name="Oeyen J.P."/>
            <person name="Donath A."/>
            <person name="Petersen M."/>
            <person name="Wilbrandt J."/>
            <person name="Misof B."/>
            <person name="Liedtke D."/>
            <person name="Thamm M."/>
            <person name="Scheiner R."/>
            <person name="Schmitt T."/>
            <person name="Niehuis O."/>
        </authorList>
    </citation>
    <scope>NUCLEOTIDE SEQUENCE</scope>
    <source>
        <strain evidence="12">GBR_01_08_01A</strain>
    </source>
</reference>
<feature type="region of interest" description="Disordered" evidence="10">
    <location>
        <begin position="726"/>
        <end position="747"/>
    </location>
</feature>
<dbReference type="Proteomes" id="UP001258017">
    <property type="component" value="Unassembled WGS sequence"/>
</dbReference>
<keyword evidence="6 11" id="KW-1133">Transmembrane helix</keyword>
<evidence type="ECO:0000256" key="7">
    <source>
        <dbReference type="ARBA" id="ARBA00023136"/>
    </source>
</evidence>
<evidence type="ECO:0000256" key="4">
    <source>
        <dbReference type="ARBA" id="ARBA00022692"/>
    </source>
</evidence>
<evidence type="ECO:0000313" key="12">
    <source>
        <dbReference type="EMBL" id="KAK2577158.1"/>
    </source>
</evidence>
<dbReference type="GO" id="GO:0080122">
    <property type="term" value="F:AMP transmembrane transporter activity"/>
    <property type="evidence" value="ECO:0007669"/>
    <property type="project" value="TreeGrafter"/>
</dbReference>
<keyword evidence="8" id="KW-0576">Peroxisome</keyword>
<feature type="transmembrane region" description="Helical" evidence="11">
    <location>
        <begin position="208"/>
        <end position="229"/>
    </location>
</feature>
<proteinExistence type="inferred from homology"/>
<feature type="compositionally biased region" description="Polar residues" evidence="10">
    <location>
        <begin position="455"/>
        <end position="470"/>
    </location>
</feature>
<evidence type="ECO:0000256" key="3">
    <source>
        <dbReference type="ARBA" id="ARBA00022448"/>
    </source>
</evidence>
<accession>A0AAD9VJR6</accession>
<evidence type="ECO:0000256" key="10">
    <source>
        <dbReference type="SAM" id="MobiDB-lite"/>
    </source>
</evidence>
<keyword evidence="3" id="KW-0813">Transport</keyword>
<dbReference type="SUPFAM" id="SSF103506">
    <property type="entry name" value="Mitochondrial carrier"/>
    <property type="match status" value="1"/>
</dbReference>
<keyword evidence="4 9" id="KW-0812">Transmembrane</keyword>
<protein>
    <recommendedName>
        <fullName evidence="14">Peroxisomal membrane protein PMP34</fullName>
    </recommendedName>
</protein>
<comment type="caution">
    <text evidence="12">The sequence shown here is derived from an EMBL/GenBank/DDBJ whole genome shotgun (WGS) entry which is preliminary data.</text>
</comment>
<feature type="compositionally biased region" description="Polar residues" evidence="10">
    <location>
        <begin position="553"/>
        <end position="563"/>
    </location>
</feature>
<feature type="transmembrane region" description="Helical" evidence="11">
    <location>
        <begin position="16"/>
        <end position="36"/>
    </location>
</feature>
<feature type="compositionally biased region" description="Basic residues" evidence="10">
    <location>
        <begin position="438"/>
        <end position="453"/>
    </location>
</feature>
<gene>
    <name evidence="12" type="ORF">KPH14_003316</name>
</gene>
<feature type="region of interest" description="Disordered" evidence="10">
    <location>
        <begin position="608"/>
        <end position="628"/>
    </location>
</feature>
<dbReference type="InterPro" id="IPR018108">
    <property type="entry name" value="MCP_transmembrane"/>
</dbReference>
<dbReference type="GO" id="GO:0015228">
    <property type="term" value="F:coenzyme A transmembrane transporter activity"/>
    <property type="evidence" value="ECO:0007669"/>
    <property type="project" value="TreeGrafter"/>
</dbReference>
<dbReference type="EMBL" id="JAIFRP010004357">
    <property type="protein sequence ID" value="KAK2577158.1"/>
    <property type="molecule type" value="Genomic_DNA"/>
</dbReference>
<feature type="compositionally biased region" description="Low complexity" evidence="10">
    <location>
        <begin position="617"/>
        <end position="628"/>
    </location>
</feature>
<organism evidence="12 13">
    <name type="scientific">Odynerus spinipes</name>
    <dbReference type="NCBI Taxonomy" id="1348599"/>
    <lineage>
        <taxon>Eukaryota</taxon>
        <taxon>Metazoa</taxon>
        <taxon>Ecdysozoa</taxon>
        <taxon>Arthropoda</taxon>
        <taxon>Hexapoda</taxon>
        <taxon>Insecta</taxon>
        <taxon>Pterygota</taxon>
        <taxon>Neoptera</taxon>
        <taxon>Endopterygota</taxon>
        <taxon>Hymenoptera</taxon>
        <taxon>Apocrita</taxon>
        <taxon>Aculeata</taxon>
        <taxon>Vespoidea</taxon>
        <taxon>Vespidae</taxon>
        <taxon>Eumeninae</taxon>
        <taxon>Odynerus</taxon>
    </lineage>
</organism>
<dbReference type="FunFam" id="1.50.40.10:FF:000129">
    <property type="entry name" value="Peroxisomal membrane protein"/>
    <property type="match status" value="1"/>
</dbReference>
<dbReference type="PANTHER" id="PTHR45939">
    <property type="entry name" value="PEROXISOMAL MEMBRANE PROTEIN PMP34-RELATED"/>
    <property type="match status" value="1"/>
</dbReference>
<dbReference type="PANTHER" id="PTHR45939:SF5">
    <property type="entry name" value="PEROXISOMAL MEMBRANE PROTEIN PMP34"/>
    <property type="match status" value="1"/>
</dbReference>
<feature type="repeat" description="Solcar" evidence="9">
    <location>
        <begin position="13"/>
        <end position="98"/>
    </location>
</feature>
<evidence type="ECO:0000256" key="9">
    <source>
        <dbReference type="PROSITE-ProRule" id="PRU00282"/>
    </source>
</evidence>
<dbReference type="PROSITE" id="PS50920">
    <property type="entry name" value="SOLCAR"/>
    <property type="match status" value="3"/>
</dbReference>
<dbReference type="InterPro" id="IPR023395">
    <property type="entry name" value="MCP_dom_sf"/>
</dbReference>
<keyword evidence="13" id="KW-1185">Reference proteome</keyword>
<feature type="repeat" description="Solcar" evidence="9">
    <location>
        <begin position="206"/>
        <end position="295"/>
    </location>
</feature>
<evidence type="ECO:0000256" key="6">
    <source>
        <dbReference type="ARBA" id="ARBA00022989"/>
    </source>
</evidence>
<dbReference type="GO" id="GO:0051724">
    <property type="term" value="F:NAD transmembrane transporter activity"/>
    <property type="evidence" value="ECO:0007669"/>
    <property type="project" value="TreeGrafter"/>
</dbReference>
<evidence type="ECO:0000256" key="11">
    <source>
        <dbReference type="SAM" id="Phobius"/>
    </source>
</evidence>
<dbReference type="GO" id="GO:0044610">
    <property type="term" value="F:FMN transmembrane transporter activity"/>
    <property type="evidence" value="ECO:0007669"/>
    <property type="project" value="TreeGrafter"/>
</dbReference>
<dbReference type="InterPro" id="IPR052217">
    <property type="entry name" value="Mito/Peroxisomal_Carrier"/>
</dbReference>
<feature type="transmembrane region" description="Helical" evidence="11">
    <location>
        <begin position="69"/>
        <end position="90"/>
    </location>
</feature>
<feature type="region of interest" description="Disordered" evidence="10">
    <location>
        <begin position="424"/>
        <end position="504"/>
    </location>
</feature>
<feature type="region of interest" description="Disordered" evidence="10">
    <location>
        <begin position="532"/>
        <end position="579"/>
    </location>
</feature>
<dbReference type="Gene3D" id="1.50.40.10">
    <property type="entry name" value="Mitochondrial carrier domain"/>
    <property type="match status" value="1"/>
</dbReference>
<evidence type="ECO:0008006" key="14">
    <source>
        <dbReference type="Google" id="ProtNLM"/>
    </source>
</evidence>
<dbReference type="GO" id="GO:0005778">
    <property type="term" value="C:peroxisomal membrane"/>
    <property type="evidence" value="ECO:0007669"/>
    <property type="project" value="UniProtKB-SubCell"/>
</dbReference>
<name>A0AAD9VJR6_9HYME</name>
<feature type="compositionally biased region" description="Basic and acidic residues" evidence="10">
    <location>
        <begin position="471"/>
        <end position="488"/>
    </location>
</feature>
<feature type="transmembrane region" description="Helical" evidence="11">
    <location>
        <begin position="110"/>
        <end position="130"/>
    </location>
</feature>
<feature type="compositionally biased region" description="Basic and acidic residues" evidence="10">
    <location>
        <begin position="532"/>
        <end position="549"/>
    </location>
</feature>
<evidence type="ECO:0000256" key="5">
    <source>
        <dbReference type="ARBA" id="ARBA00022737"/>
    </source>
</evidence>
<keyword evidence="7 9" id="KW-0472">Membrane</keyword>
<keyword evidence="5" id="KW-0677">Repeat</keyword>
<evidence type="ECO:0000256" key="1">
    <source>
        <dbReference type="ARBA" id="ARBA00004585"/>
    </source>
</evidence>
<sequence length="793" mass="89082">MGGNDAGRSIFSYETLVHALSGAAGSVIAMATFFPLDTVRSRLQLEENREAKNTLATIRELASKEGPHTLYRGMVPVLQSLCASNFVYFYTFHGLKTLRSKKHQTAGNDLLVASVAGVINVLTTTPLWVVNTRLKMKGIGNDPERNNNEYNTLYDGLIHIWKYEGLEKLWAGTLPSLLLVANPAIQFMTYESIKRRVGMSLRDAQPPAWVFFAIGAIAKTIATTLTYPLQLVQMKLRHGHKYPDLPPNAGTIQILFHILKKQGIFGLYKGMEAKLLQTVLTAALMFLTYEKISRFVFLSPLLQTPRSLPKWLSDEVDLTKVLDSKDRALAKINRKRFKTILRFWSKVKARKDSKKRLDTSPVTSSWGFRHAGETMNAQVRNEIAKTKKLISSQQNNARVNNKQDTKVKTAVAYDYDAAVSQPDVPNFLGQKYNSSLPSRKKGYYSRGKSRLSIRKTAQSGSEDSSASNAKSQDKENEVQVEDAKDSKIDYNPAKEIGVSRAEEEMAKHEIISTNDESTPIYSKNDYLKSGALEKDRRKLDSEQKDKFEGGENVGNSTPRSNTLLKKDSKIPRTKATSPAVIHVSRSDSVKRFSSAGPKRSLEAIAHKKDVKQEGSKKQVQSKFVSSKQQNLNTLRADKHERDDETIITETTPAVIGSASDPSTFVVLQELEQNQECQSCNDCNLESSCRDVDDTLSDSRSSPERRYVQKKWRSRSLKYRKYIDTSSDDLDVSSDCSSHSSEKKISTNPVAPFTKSSLSKSSSRSRNRRGSSFSFFNTLFDIVFWPFLFLKSDR</sequence>
<evidence type="ECO:0000256" key="2">
    <source>
        <dbReference type="ARBA" id="ARBA00006375"/>
    </source>
</evidence>
<feature type="repeat" description="Solcar" evidence="9">
    <location>
        <begin position="104"/>
        <end position="196"/>
    </location>
</feature>
<dbReference type="Pfam" id="PF00153">
    <property type="entry name" value="Mito_carr"/>
    <property type="match status" value="3"/>
</dbReference>
<evidence type="ECO:0000313" key="13">
    <source>
        <dbReference type="Proteomes" id="UP001258017"/>
    </source>
</evidence>
<dbReference type="GO" id="GO:0015230">
    <property type="term" value="F:FAD transmembrane transporter activity"/>
    <property type="evidence" value="ECO:0007669"/>
    <property type="project" value="TreeGrafter"/>
</dbReference>
<dbReference type="AlphaFoldDB" id="A0AAD9VJR6"/>
<comment type="subcellular location">
    <subcellularLocation>
        <location evidence="1">Peroxisome membrane</location>
        <topology evidence="1">Multi-pass membrane protein</topology>
    </subcellularLocation>
</comment>
<evidence type="ECO:0000256" key="8">
    <source>
        <dbReference type="ARBA" id="ARBA00023140"/>
    </source>
</evidence>
<reference evidence="12" key="1">
    <citation type="submission" date="2021-08" db="EMBL/GenBank/DDBJ databases">
        <authorList>
            <person name="Misof B."/>
            <person name="Oliver O."/>
            <person name="Podsiadlowski L."/>
            <person name="Donath A."/>
            <person name="Peters R."/>
            <person name="Mayer C."/>
            <person name="Rust J."/>
            <person name="Gunkel S."/>
            <person name="Lesny P."/>
            <person name="Martin S."/>
            <person name="Oeyen J.P."/>
            <person name="Petersen M."/>
            <person name="Panagiotis P."/>
            <person name="Wilbrandt J."/>
            <person name="Tanja T."/>
        </authorList>
    </citation>
    <scope>NUCLEOTIDE SEQUENCE</scope>
    <source>
        <strain evidence="12">GBR_01_08_01A</strain>
        <tissue evidence="12">Thorax + abdomen</tissue>
    </source>
</reference>
<dbReference type="GO" id="GO:0005347">
    <property type="term" value="F:ATP transmembrane transporter activity"/>
    <property type="evidence" value="ECO:0007669"/>
    <property type="project" value="TreeGrafter"/>
</dbReference>
<dbReference type="GO" id="GO:0015217">
    <property type="term" value="F:ADP transmembrane transporter activity"/>
    <property type="evidence" value="ECO:0007669"/>
    <property type="project" value="TreeGrafter"/>
</dbReference>